<dbReference type="AlphaFoldDB" id="A0A4R5CG37"/>
<keyword evidence="3" id="KW-1185">Reference proteome</keyword>
<dbReference type="RefSeq" id="WP_132002586.1">
    <property type="nucleotide sequence ID" value="NZ_SMFK01000002.1"/>
</dbReference>
<dbReference type="Proteomes" id="UP000295479">
    <property type="component" value="Unassembled WGS sequence"/>
</dbReference>
<sequence>MKVAITSTGNSLESTIDPRFGQCAYFFIYDIQNKAMEFIPNPNIDADQGAGPATVQFFASRNINKIISGEFGMKIKSLLDCLRIQMIVLKNPEKKIKEIIDMLNH</sequence>
<proteinExistence type="predicted"/>
<comment type="caution">
    <text evidence="2">The sequence shown here is derived from an EMBL/GenBank/DDBJ whole genome shotgun (WGS) entry which is preliminary data.</text>
</comment>
<dbReference type="OrthoDB" id="9807451at2"/>
<dbReference type="InterPro" id="IPR036105">
    <property type="entry name" value="DiNase_FeMo-co_biosyn_sf"/>
</dbReference>
<evidence type="ECO:0000313" key="2">
    <source>
        <dbReference type="EMBL" id="TDD98615.1"/>
    </source>
</evidence>
<accession>A0A4R5CG37</accession>
<feature type="domain" description="Dinitrogenase iron-molybdenum cofactor biosynthesis" evidence="1">
    <location>
        <begin position="13"/>
        <end position="103"/>
    </location>
</feature>
<organism evidence="2 3">
    <name type="scientific">Flavobacterium cellulosilyticum</name>
    <dbReference type="NCBI Taxonomy" id="2541731"/>
    <lineage>
        <taxon>Bacteria</taxon>
        <taxon>Pseudomonadati</taxon>
        <taxon>Bacteroidota</taxon>
        <taxon>Flavobacteriia</taxon>
        <taxon>Flavobacteriales</taxon>
        <taxon>Flavobacteriaceae</taxon>
        <taxon>Flavobacterium</taxon>
    </lineage>
</organism>
<dbReference type="Pfam" id="PF02579">
    <property type="entry name" value="Nitro_FeMo-Co"/>
    <property type="match status" value="1"/>
</dbReference>
<dbReference type="PANTHER" id="PTHR42983">
    <property type="entry name" value="DINITROGENASE IRON-MOLYBDENUM COFACTOR PROTEIN-RELATED"/>
    <property type="match status" value="1"/>
</dbReference>
<name>A0A4R5CG37_9FLAO</name>
<evidence type="ECO:0000259" key="1">
    <source>
        <dbReference type="Pfam" id="PF02579"/>
    </source>
</evidence>
<gene>
    <name evidence="2" type="ORF">E0F76_05680</name>
</gene>
<evidence type="ECO:0000313" key="3">
    <source>
        <dbReference type="Proteomes" id="UP000295479"/>
    </source>
</evidence>
<dbReference type="SUPFAM" id="SSF53146">
    <property type="entry name" value="Nitrogenase accessory factor-like"/>
    <property type="match status" value="1"/>
</dbReference>
<dbReference type="PANTHER" id="PTHR42983:SF1">
    <property type="entry name" value="IRON-MOLYBDENUM PROTEIN"/>
    <property type="match status" value="1"/>
</dbReference>
<dbReference type="Gene3D" id="3.30.420.130">
    <property type="entry name" value="Dinitrogenase iron-molybdenum cofactor biosynthesis domain"/>
    <property type="match status" value="1"/>
</dbReference>
<protein>
    <submittedName>
        <fullName evidence="2">Diguanylate cyclase</fullName>
    </submittedName>
</protein>
<dbReference type="InterPro" id="IPR003731">
    <property type="entry name" value="Di-Nase_FeMo-co_biosynth"/>
</dbReference>
<reference evidence="2 3" key="1">
    <citation type="submission" date="2019-03" db="EMBL/GenBank/DDBJ databases">
        <title>Flavobacterium AR-3-4 sp. nov. isolated from arctic soil.</title>
        <authorList>
            <person name="Chaudhary D.K."/>
        </authorList>
    </citation>
    <scope>NUCLEOTIDE SEQUENCE [LARGE SCALE GENOMIC DNA]</scope>
    <source>
        <strain evidence="2 3">AR-3-4</strain>
    </source>
</reference>
<dbReference type="EMBL" id="SMFK01000002">
    <property type="protein sequence ID" value="TDD98615.1"/>
    <property type="molecule type" value="Genomic_DNA"/>
</dbReference>